<sequence>MSKAVKERMTVQVLYNLQGLADELSVAELASVSAAELSMREELSRVGNWVEVPEGADAETRGRLICPLTLKEICSGVPFLYLGTCGCVFSEAGLRSIATSPAKDDDEKDIWPNALPNSPWQGFNRSDPDHEEQTRLGNELEARRTVEGASKCQKWKKGGG</sequence>
<organism evidence="2 3">
    <name type="scientific">Sphaerobolus stellatus (strain SS14)</name>
    <dbReference type="NCBI Taxonomy" id="990650"/>
    <lineage>
        <taxon>Eukaryota</taxon>
        <taxon>Fungi</taxon>
        <taxon>Dikarya</taxon>
        <taxon>Basidiomycota</taxon>
        <taxon>Agaricomycotina</taxon>
        <taxon>Agaricomycetes</taxon>
        <taxon>Phallomycetidae</taxon>
        <taxon>Geastrales</taxon>
        <taxon>Sphaerobolaceae</taxon>
        <taxon>Sphaerobolus</taxon>
    </lineage>
</organism>
<gene>
    <name evidence="2" type="ORF">M422DRAFT_255245</name>
</gene>
<evidence type="ECO:0008006" key="4">
    <source>
        <dbReference type="Google" id="ProtNLM"/>
    </source>
</evidence>
<reference evidence="2 3" key="1">
    <citation type="submission" date="2014-06" db="EMBL/GenBank/DDBJ databases">
        <title>Evolutionary Origins and Diversification of the Mycorrhizal Mutualists.</title>
        <authorList>
            <consortium name="DOE Joint Genome Institute"/>
            <consortium name="Mycorrhizal Genomics Consortium"/>
            <person name="Kohler A."/>
            <person name="Kuo A."/>
            <person name="Nagy L.G."/>
            <person name="Floudas D."/>
            <person name="Copeland A."/>
            <person name="Barry K.W."/>
            <person name="Cichocki N."/>
            <person name="Veneault-Fourrey C."/>
            <person name="LaButti K."/>
            <person name="Lindquist E.A."/>
            <person name="Lipzen A."/>
            <person name="Lundell T."/>
            <person name="Morin E."/>
            <person name="Murat C."/>
            <person name="Riley R."/>
            <person name="Ohm R."/>
            <person name="Sun H."/>
            <person name="Tunlid A."/>
            <person name="Henrissat B."/>
            <person name="Grigoriev I.V."/>
            <person name="Hibbett D.S."/>
            <person name="Martin F."/>
        </authorList>
    </citation>
    <scope>NUCLEOTIDE SEQUENCE [LARGE SCALE GENOMIC DNA]</scope>
    <source>
        <strain evidence="2 3">SS14</strain>
    </source>
</reference>
<feature type="compositionally biased region" description="Polar residues" evidence="1">
    <location>
        <begin position="115"/>
        <end position="124"/>
    </location>
</feature>
<feature type="region of interest" description="Disordered" evidence="1">
    <location>
        <begin position="100"/>
        <end position="160"/>
    </location>
</feature>
<name>A0A0C9VJ67_SPHS4</name>
<evidence type="ECO:0000313" key="3">
    <source>
        <dbReference type="Proteomes" id="UP000054279"/>
    </source>
</evidence>
<accession>A0A0C9VJ67</accession>
<protein>
    <recommendedName>
        <fullName evidence="4">Replication termination factor 2</fullName>
    </recommendedName>
</protein>
<keyword evidence="3" id="KW-1185">Reference proteome</keyword>
<dbReference type="OrthoDB" id="247013at2759"/>
<evidence type="ECO:0000256" key="1">
    <source>
        <dbReference type="SAM" id="MobiDB-lite"/>
    </source>
</evidence>
<dbReference type="Proteomes" id="UP000054279">
    <property type="component" value="Unassembled WGS sequence"/>
</dbReference>
<dbReference type="HOGENOM" id="CLU_1653253_0_0_1"/>
<dbReference type="Pfam" id="PF04641">
    <property type="entry name" value="Rtf2"/>
    <property type="match status" value="1"/>
</dbReference>
<dbReference type="EMBL" id="KN837135">
    <property type="protein sequence ID" value="KIJ41627.1"/>
    <property type="molecule type" value="Genomic_DNA"/>
</dbReference>
<proteinExistence type="predicted"/>
<feature type="compositionally biased region" description="Basic and acidic residues" evidence="1">
    <location>
        <begin position="126"/>
        <end position="146"/>
    </location>
</feature>
<evidence type="ECO:0000313" key="2">
    <source>
        <dbReference type="EMBL" id="KIJ41627.1"/>
    </source>
</evidence>
<dbReference type="AlphaFoldDB" id="A0A0C9VJ67"/>